<feature type="transmembrane region" description="Helical" evidence="9">
    <location>
        <begin position="55"/>
        <end position="75"/>
    </location>
</feature>
<keyword evidence="3 8" id="KW-0813">Transport</keyword>
<dbReference type="PANTHER" id="PTHR34295">
    <property type="entry name" value="BIOTIN TRANSPORTER BIOY"/>
    <property type="match status" value="1"/>
</dbReference>
<reference evidence="10" key="1">
    <citation type="submission" date="2018-06" db="EMBL/GenBank/DDBJ databases">
        <authorList>
            <consortium name="Pathogen Informatics"/>
            <person name="Doyle S."/>
        </authorList>
    </citation>
    <scope>NUCLEOTIDE SEQUENCE [LARGE SCALE GENOMIC DNA]</scope>
    <source>
        <strain evidence="10">NCTC13765</strain>
    </source>
</reference>
<dbReference type="InterPro" id="IPR003784">
    <property type="entry name" value="BioY"/>
</dbReference>
<protein>
    <recommendedName>
        <fullName evidence="8">Biotin transporter</fullName>
    </recommendedName>
</protein>
<evidence type="ECO:0000256" key="5">
    <source>
        <dbReference type="ARBA" id="ARBA00022692"/>
    </source>
</evidence>
<evidence type="ECO:0000256" key="3">
    <source>
        <dbReference type="ARBA" id="ARBA00022448"/>
    </source>
</evidence>
<keyword evidence="11" id="KW-1185">Reference proteome</keyword>
<dbReference type="RefSeq" id="WP_018371124.1">
    <property type="nucleotide sequence ID" value="NZ_UHFR01000005.1"/>
</dbReference>
<dbReference type="GO" id="GO:0015225">
    <property type="term" value="F:biotin transmembrane transporter activity"/>
    <property type="evidence" value="ECO:0007669"/>
    <property type="project" value="UniProtKB-UniRule"/>
</dbReference>
<evidence type="ECO:0000256" key="4">
    <source>
        <dbReference type="ARBA" id="ARBA00022475"/>
    </source>
</evidence>
<dbReference type="OrthoDB" id="9803495at2"/>
<evidence type="ECO:0000256" key="1">
    <source>
        <dbReference type="ARBA" id="ARBA00004651"/>
    </source>
</evidence>
<keyword evidence="6 9" id="KW-1133">Transmembrane helix</keyword>
<dbReference type="Pfam" id="PF02632">
    <property type="entry name" value="BioY"/>
    <property type="match status" value="1"/>
</dbReference>
<feature type="transmembrane region" description="Helical" evidence="9">
    <location>
        <begin position="113"/>
        <end position="134"/>
    </location>
</feature>
<dbReference type="GO" id="GO:0005886">
    <property type="term" value="C:plasma membrane"/>
    <property type="evidence" value="ECO:0007669"/>
    <property type="project" value="UniProtKB-SubCell"/>
</dbReference>
<feature type="transmembrane region" description="Helical" evidence="9">
    <location>
        <begin position="7"/>
        <end position="24"/>
    </location>
</feature>
<keyword evidence="5 9" id="KW-0812">Transmembrane</keyword>
<keyword evidence="4 8" id="KW-1003">Cell membrane</keyword>
<feature type="transmembrane region" description="Helical" evidence="9">
    <location>
        <begin position="140"/>
        <end position="165"/>
    </location>
</feature>
<evidence type="ECO:0000256" key="8">
    <source>
        <dbReference type="PIRNR" id="PIRNR016661"/>
    </source>
</evidence>
<dbReference type="AlphaFoldDB" id="A0A380KYV0"/>
<name>A0A380KYV0_9STRE</name>
<feature type="transmembrane region" description="Helical" evidence="9">
    <location>
        <begin position="81"/>
        <end position="101"/>
    </location>
</feature>
<dbReference type="STRING" id="1123307.GCA_000380065_00436"/>
<keyword evidence="7 8" id="KW-0472">Membrane</keyword>
<evidence type="ECO:0000256" key="7">
    <source>
        <dbReference type="ARBA" id="ARBA00023136"/>
    </source>
</evidence>
<comment type="subcellular location">
    <subcellularLocation>
        <location evidence="1 8">Cell membrane</location>
        <topology evidence="1 8">Multi-pass membrane protein</topology>
    </subcellularLocation>
</comment>
<evidence type="ECO:0000256" key="6">
    <source>
        <dbReference type="ARBA" id="ARBA00022989"/>
    </source>
</evidence>
<dbReference type="EMBL" id="UHFR01000005">
    <property type="protein sequence ID" value="SUN77164.1"/>
    <property type="molecule type" value="Genomic_DNA"/>
</dbReference>
<sequence length="173" mass="18885">MKQTTRTLTTNALLLALICVLSYLNIPLPFISGAITGTTLAMCLVALVRPPKDTLIIIIIYLFMGAIGLPVFAGGEGFAKFIGPAAGYYISWPFAFPLLSYSLQKKQNIWHKYFLTLVITIPIIYGMGAIGLILTTKMGIVPAFLGQIVYLPGDTIKYLIAVIIAKRLKFINA</sequence>
<evidence type="ECO:0000313" key="10">
    <source>
        <dbReference type="EMBL" id="SUN77164.1"/>
    </source>
</evidence>
<proteinExistence type="inferred from homology"/>
<comment type="similarity">
    <text evidence="2 8">Belongs to the BioY family.</text>
</comment>
<organism evidence="10 11">
    <name type="scientific">Streptococcus massiliensis</name>
    <dbReference type="NCBI Taxonomy" id="313439"/>
    <lineage>
        <taxon>Bacteria</taxon>
        <taxon>Bacillati</taxon>
        <taxon>Bacillota</taxon>
        <taxon>Bacilli</taxon>
        <taxon>Lactobacillales</taxon>
        <taxon>Streptococcaceae</taxon>
        <taxon>Streptococcus</taxon>
    </lineage>
</organism>
<evidence type="ECO:0000313" key="11">
    <source>
        <dbReference type="Proteomes" id="UP000254634"/>
    </source>
</evidence>
<accession>A0A380KYV0</accession>
<evidence type="ECO:0000256" key="9">
    <source>
        <dbReference type="SAM" id="Phobius"/>
    </source>
</evidence>
<evidence type="ECO:0000256" key="2">
    <source>
        <dbReference type="ARBA" id="ARBA00010692"/>
    </source>
</evidence>
<dbReference type="PANTHER" id="PTHR34295:SF4">
    <property type="entry name" value="BIOTIN TRANSPORTER BIOY-RELATED"/>
    <property type="match status" value="1"/>
</dbReference>
<dbReference type="Gene3D" id="1.10.1760.20">
    <property type="match status" value="1"/>
</dbReference>
<dbReference type="PIRSF" id="PIRSF016661">
    <property type="entry name" value="BioY"/>
    <property type="match status" value="1"/>
</dbReference>
<dbReference type="Proteomes" id="UP000254634">
    <property type="component" value="Unassembled WGS sequence"/>
</dbReference>
<gene>
    <name evidence="10" type="primary">bioY</name>
    <name evidence="10" type="ORF">NCTC13765_01701</name>
</gene>